<sequence length="394" mass="45081">MDHRTSTLSPSSVIEVVIEGTLEFDVTFETRVRPQIQPPEPRDNSRIFFGQGNLAGKVRPVATIRPLPEKENLKESETESPEIPDDIKKTELIESFQDSELQEALSILDDDSSGDWKTTEFNTTQQENYNNTNEALCVIQQSDSTLPEESDPVKKEKEVVEANEQSHTQYDFVRKEPTNLGNSCCVETNQSFSEQGPKQVSDPCCCHRDWVRAQSAKSNTKLNTRYHSTKKMEGEYQEGCHNGECEENQGCDTRESFEVEKQVHHKELPITECLDEFLEKLHLSHLADYLRVLGCTCVRDLRLLEKPELEAIQLISRRRLLQELDSFNLHHEAPPADCSLEGWLTWYGLTHIAGFLKAIGVHSVADMTYLREEDLQLLKPVTRRRILACYRKSA</sequence>
<evidence type="ECO:0008006" key="3">
    <source>
        <dbReference type="Google" id="ProtNLM"/>
    </source>
</evidence>
<name>A0AAW0W974_CHEQU</name>
<protein>
    <recommendedName>
        <fullName evidence="3">SAM domain-containing protein</fullName>
    </recommendedName>
</protein>
<comment type="caution">
    <text evidence="1">The sequence shown here is derived from an EMBL/GenBank/DDBJ whole genome shotgun (WGS) entry which is preliminary data.</text>
</comment>
<organism evidence="1 2">
    <name type="scientific">Cherax quadricarinatus</name>
    <name type="common">Australian red claw crayfish</name>
    <dbReference type="NCBI Taxonomy" id="27406"/>
    <lineage>
        <taxon>Eukaryota</taxon>
        <taxon>Metazoa</taxon>
        <taxon>Ecdysozoa</taxon>
        <taxon>Arthropoda</taxon>
        <taxon>Crustacea</taxon>
        <taxon>Multicrustacea</taxon>
        <taxon>Malacostraca</taxon>
        <taxon>Eumalacostraca</taxon>
        <taxon>Eucarida</taxon>
        <taxon>Decapoda</taxon>
        <taxon>Pleocyemata</taxon>
        <taxon>Astacidea</taxon>
        <taxon>Parastacoidea</taxon>
        <taxon>Parastacidae</taxon>
        <taxon>Cherax</taxon>
    </lineage>
</organism>
<gene>
    <name evidence="1" type="ORF">OTU49_010405</name>
</gene>
<keyword evidence="2" id="KW-1185">Reference proteome</keyword>
<dbReference type="AlphaFoldDB" id="A0AAW0W974"/>
<evidence type="ECO:0000313" key="1">
    <source>
        <dbReference type="EMBL" id="KAK8726170.1"/>
    </source>
</evidence>
<dbReference type="Proteomes" id="UP001445076">
    <property type="component" value="Unassembled WGS sequence"/>
</dbReference>
<reference evidence="1 2" key="1">
    <citation type="journal article" date="2024" name="BMC Genomics">
        <title>Genome assembly of redclaw crayfish (Cherax quadricarinatus) provides insights into its immune adaptation and hypoxia tolerance.</title>
        <authorList>
            <person name="Liu Z."/>
            <person name="Zheng J."/>
            <person name="Li H."/>
            <person name="Fang K."/>
            <person name="Wang S."/>
            <person name="He J."/>
            <person name="Zhou D."/>
            <person name="Weng S."/>
            <person name="Chi M."/>
            <person name="Gu Z."/>
            <person name="He J."/>
            <person name="Li F."/>
            <person name="Wang M."/>
        </authorList>
    </citation>
    <scope>NUCLEOTIDE SEQUENCE [LARGE SCALE GENOMIC DNA]</scope>
    <source>
        <strain evidence="1">ZL_2023a</strain>
    </source>
</reference>
<dbReference type="EMBL" id="JARKIK010000080">
    <property type="protein sequence ID" value="KAK8726170.1"/>
    <property type="molecule type" value="Genomic_DNA"/>
</dbReference>
<evidence type="ECO:0000313" key="2">
    <source>
        <dbReference type="Proteomes" id="UP001445076"/>
    </source>
</evidence>
<proteinExistence type="predicted"/>
<accession>A0AAW0W974</accession>